<organism evidence="3">
    <name type="scientific">marine sediment metagenome</name>
    <dbReference type="NCBI Taxonomy" id="412755"/>
    <lineage>
        <taxon>unclassified sequences</taxon>
        <taxon>metagenomes</taxon>
        <taxon>ecological metagenomes</taxon>
    </lineage>
</organism>
<feature type="compositionally biased region" description="Basic and acidic residues" evidence="1">
    <location>
        <begin position="190"/>
        <end position="206"/>
    </location>
</feature>
<evidence type="ECO:0000313" key="3">
    <source>
        <dbReference type="EMBL" id="KKO03667.1"/>
    </source>
</evidence>
<dbReference type="EMBL" id="LAZR01000026">
    <property type="protein sequence ID" value="KKO03667.1"/>
    <property type="molecule type" value="Genomic_DNA"/>
</dbReference>
<accession>A0A0F9XW99</accession>
<sequence>MNDQPNNPPDGLEKLLRQWGARRAVEQAPLPAAPRPQQRVVLTLTARWAPLAAAAVLLIVAGVLYRASLIEYGTESMQMADRNAPEKLLPARDAIPRSGKRRLAIEPAPPAAPQPDAPQRGASAEGPADADEVSPPVTHELADTRSKARWEAGQTDAPASPQPDAPRRKAFAEGPADAEEVVGQVGHEAGQSRRRPEVEAGPKDAPDPMMDEGRDDGDRRLEHEKAYADERKVLEAERDKLAFEVTELRRQLAQADSRTDELRKGLNEATAAMSKLEQAQEIDSVNGPDELAPPDTPELAEKFDRLDAAEVAPPEALALADGEIPEREVKEIGADKAEAVGVDVAPELVTLYLTTVAPNETGMTAVQAVARNRLLIRRCGELRRRVGETETGRVIERLEVVLTRLALLDVADASEVEAFAAATRTGSLREMLAIARQQAEDERSRLVLLEIQLILLGVDRVS</sequence>
<feature type="region of interest" description="Disordered" evidence="1">
    <location>
        <begin position="278"/>
        <end position="297"/>
    </location>
</feature>
<keyword evidence="2" id="KW-1133">Transmembrane helix</keyword>
<evidence type="ECO:0000256" key="2">
    <source>
        <dbReference type="SAM" id="Phobius"/>
    </source>
</evidence>
<comment type="caution">
    <text evidence="3">The sequence shown here is derived from an EMBL/GenBank/DDBJ whole genome shotgun (WGS) entry which is preliminary data.</text>
</comment>
<protein>
    <submittedName>
        <fullName evidence="3">Uncharacterized protein</fullName>
    </submittedName>
</protein>
<dbReference type="AlphaFoldDB" id="A0A0F9XW99"/>
<keyword evidence="2" id="KW-0472">Membrane</keyword>
<keyword evidence="2" id="KW-0812">Transmembrane</keyword>
<reference evidence="3" key="1">
    <citation type="journal article" date="2015" name="Nature">
        <title>Complex archaea that bridge the gap between prokaryotes and eukaryotes.</title>
        <authorList>
            <person name="Spang A."/>
            <person name="Saw J.H."/>
            <person name="Jorgensen S.L."/>
            <person name="Zaremba-Niedzwiedzka K."/>
            <person name="Martijn J."/>
            <person name="Lind A.E."/>
            <person name="van Eijk R."/>
            <person name="Schleper C."/>
            <person name="Guy L."/>
            <person name="Ettema T.J."/>
        </authorList>
    </citation>
    <scope>NUCLEOTIDE SEQUENCE</scope>
</reference>
<evidence type="ECO:0000256" key="1">
    <source>
        <dbReference type="SAM" id="MobiDB-lite"/>
    </source>
</evidence>
<feature type="compositionally biased region" description="Pro residues" evidence="1">
    <location>
        <begin position="107"/>
        <end position="116"/>
    </location>
</feature>
<feature type="region of interest" description="Disordered" evidence="1">
    <location>
        <begin position="106"/>
        <end position="217"/>
    </location>
</feature>
<name>A0A0F9XW99_9ZZZZ</name>
<feature type="transmembrane region" description="Helical" evidence="2">
    <location>
        <begin position="48"/>
        <end position="69"/>
    </location>
</feature>
<proteinExistence type="predicted"/>
<gene>
    <name evidence="3" type="ORF">LCGC14_0095950</name>
</gene>
<feature type="compositionally biased region" description="Basic and acidic residues" evidence="1">
    <location>
        <begin position="140"/>
        <end position="150"/>
    </location>
</feature>